<dbReference type="SUPFAM" id="SSF53850">
    <property type="entry name" value="Periplasmic binding protein-like II"/>
    <property type="match status" value="1"/>
</dbReference>
<sequence>MSEEKLELRTITYMCPTHPVQLYELILELLEDAMDCHTTLQYESRSPGPLRDRPDPFSSNKIDLAFMTAASYMNLCNEGNKHIELLPATPVFAHQMNVENKPGYFSDIIIHSDKKAHNVNTLLDLRGCTFAYSNEDSLSGSKIVLKTLKEKGENASFFGSLLKSGSHLASAQMVLSKQAEWAAVDSTTLLYSKKYMQDGGKEIITLETLGRLPPYPIVINSKLPDEIKKEIARILLKLPQTPKWKQKFAAFGVIKFEVNSAGAYDGPAAQMWASQKEKLNIRPQGRELRLVPPTLVQLQEQMEAVQLENLHPFGI</sequence>
<organism evidence="1 2">
    <name type="scientific">Papilio xuthus</name>
    <name type="common">Asian swallowtail butterfly</name>
    <dbReference type="NCBI Taxonomy" id="66420"/>
    <lineage>
        <taxon>Eukaryota</taxon>
        <taxon>Metazoa</taxon>
        <taxon>Ecdysozoa</taxon>
        <taxon>Arthropoda</taxon>
        <taxon>Hexapoda</taxon>
        <taxon>Insecta</taxon>
        <taxon>Pterygota</taxon>
        <taxon>Neoptera</taxon>
        <taxon>Endopterygota</taxon>
        <taxon>Lepidoptera</taxon>
        <taxon>Glossata</taxon>
        <taxon>Ditrysia</taxon>
        <taxon>Papilionoidea</taxon>
        <taxon>Papilionidae</taxon>
        <taxon>Papilioninae</taxon>
        <taxon>Papilio</taxon>
    </lineage>
</organism>
<protein>
    <submittedName>
        <fullName evidence="1">Phosphonates-binding periplasmic protein</fullName>
    </submittedName>
</protein>
<reference evidence="1 2" key="1">
    <citation type="journal article" date="2015" name="Nat. Commun.">
        <title>Outbred genome sequencing and CRISPR/Cas9 gene editing in butterflies.</title>
        <authorList>
            <person name="Li X."/>
            <person name="Fan D."/>
            <person name="Zhang W."/>
            <person name="Liu G."/>
            <person name="Zhang L."/>
            <person name="Zhao L."/>
            <person name="Fang X."/>
            <person name="Chen L."/>
            <person name="Dong Y."/>
            <person name="Chen Y."/>
            <person name="Ding Y."/>
            <person name="Zhao R."/>
            <person name="Feng M."/>
            <person name="Zhu Y."/>
            <person name="Feng Y."/>
            <person name="Jiang X."/>
            <person name="Zhu D."/>
            <person name="Xiang H."/>
            <person name="Feng X."/>
            <person name="Li S."/>
            <person name="Wang J."/>
            <person name="Zhang G."/>
            <person name="Kronforst M.R."/>
            <person name="Wang W."/>
        </authorList>
    </citation>
    <scope>NUCLEOTIDE SEQUENCE [LARGE SCALE GENOMIC DNA]</scope>
    <source>
        <strain evidence="1">Ya'a_city_454_Px</strain>
        <tissue evidence="1">Whole body</tissue>
    </source>
</reference>
<evidence type="ECO:0000313" key="2">
    <source>
        <dbReference type="Proteomes" id="UP000053268"/>
    </source>
</evidence>
<accession>A0A194PQ76</accession>
<evidence type="ECO:0000313" key="1">
    <source>
        <dbReference type="EMBL" id="KPI95596.1"/>
    </source>
</evidence>
<keyword evidence="2" id="KW-1185">Reference proteome</keyword>
<name>A0A194PQ76_PAPXU</name>
<dbReference type="EMBL" id="KQ459595">
    <property type="protein sequence ID" value="KPI95596.1"/>
    <property type="molecule type" value="Genomic_DNA"/>
</dbReference>
<dbReference type="Proteomes" id="UP000053268">
    <property type="component" value="Unassembled WGS sequence"/>
</dbReference>
<dbReference type="Pfam" id="PF12974">
    <property type="entry name" value="Phosphonate-bd"/>
    <property type="match status" value="1"/>
</dbReference>
<dbReference type="STRING" id="66420.A0A194PQ76"/>
<dbReference type="AlphaFoldDB" id="A0A194PQ76"/>
<dbReference type="Gene3D" id="3.40.190.10">
    <property type="entry name" value="Periplasmic binding protein-like II"/>
    <property type="match status" value="2"/>
</dbReference>
<dbReference type="PANTHER" id="PTHR35841:SF1">
    <property type="entry name" value="PHOSPHONATES-BINDING PERIPLASMIC PROTEIN"/>
    <property type="match status" value="1"/>
</dbReference>
<proteinExistence type="predicted"/>
<dbReference type="PANTHER" id="PTHR35841">
    <property type="entry name" value="PHOSPHONATES-BINDING PERIPLASMIC PROTEIN"/>
    <property type="match status" value="1"/>
</dbReference>
<gene>
    <name evidence="1" type="ORF">RR46_11309</name>
</gene>